<dbReference type="AlphaFoldDB" id="A0A4P6JQ64"/>
<keyword evidence="3" id="KW-1185">Reference proteome</keyword>
<reference evidence="2 3" key="1">
    <citation type="submission" date="2019-01" db="EMBL/GenBank/DDBJ databases">
        <title>Ktedonosporobacter rubrisoli SCAWS-G2.</title>
        <authorList>
            <person name="Huang Y."/>
            <person name="Yan B."/>
        </authorList>
    </citation>
    <scope>NUCLEOTIDE SEQUENCE [LARGE SCALE GENOMIC DNA]</scope>
    <source>
        <strain evidence="2 3">SCAWS-G2</strain>
    </source>
</reference>
<feature type="region of interest" description="Disordered" evidence="1">
    <location>
        <begin position="1"/>
        <end position="28"/>
    </location>
</feature>
<accession>A0A4P6JQ64</accession>
<organism evidence="2 3">
    <name type="scientific">Ktedonosporobacter rubrisoli</name>
    <dbReference type="NCBI Taxonomy" id="2509675"/>
    <lineage>
        <taxon>Bacteria</taxon>
        <taxon>Bacillati</taxon>
        <taxon>Chloroflexota</taxon>
        <taxon>Ktedonobacteria</taxon>
        <taxon>Ktedonobacterales</taxon>
        <taxon>Ktedonosporobacteraceae</taxon>
        <taxon>Ktedonosporobacter</taxon>
    </lineage>
</organism>
<dbReference type="KEGG" id="kbs:EPA93_15825"/>
<name>A0A4P6JQ64_KTERU</name>
<evidence type="ECO:0000313" key="2">
    <source>
        <dbReference type="EMBL" id="QBD77383.1"/>
    </source>
</evidence>
<evidence type="ECO:0000313" key="3">
    <source>
        <dbReference type="Proteomes" id="UP000290365"/>
    </source>
</evidence>
<dbReference type="EMBL" id="CP035758">
    <property type="protein sequence ID" value="QBD77383.1"/>
    <property type="molecule type" value="Genomic_DNA"/>
</dbReference>
<dbReference type="Proteomes" id="UP000290365">
    <property type="component" value="Chromosome"/>
</dbReference>
<evidence type="ECO:0000256" key="1">
    <source>
        <dbReference type="SAM" id="MobiDB-lite"/>
    </source>
</evidence>
<sequence length="104" mass="11494">MCAEISNGWRSTGGGRSAGSPAQDPLHGVKNAHNRLIESCSSRSDWAIGFVDEVWQSRFALPEQVSWVCAKYTHTIFLALEPITDKIFSQSFPPTTDTPQLRTV</sequence>
<proteinExistence type="predicted"/>
<gene>
    <name evidence="2" type="ORF">EPA93_15825</name>
</gene>
<protein>
    <submittedName>
        <fullName evidence="2">Uncharacterized protein</fullName>
    </submittedName>
</protein>